<organism evidence="1 2">
    <name type="scientific">Pseudovibrio ascidiaceicola</name>
    <dbReference type="NCBI Taxonomy" id="285279"/>
    <lineage>
        <taxon>Bacteria</taxon>
        <taxon>Pseudomonadati</taxon>
        <taxon>Pseudomonadota</taxon>
        <taxon>Alphaproteobacteria</taxon>
        <taxon>Hyphomicrobiales</taxon>
        <taxon>Stappiaceae</taxon>
        <taxon>Pseudovibrio</taxon>
    </lineage>
</organism>
<evidence type="ECO:0000313" key="1">
    <source>
        <dbReference type="EMBL" id="SFK87654.1"/>
    </source>
</evidence>
<accession>A0A1I4D1U6</accession>
<sequence length="40" mass="4460">MTDTGKEKCAHTSLRNEVDQLSLSVSHLKKSSLFYECGSE</sequence>
<keyword evidence="2" id="KW-1185">Reference proteome</keyword>
<dbReference type="EMBL" id="FOSK01000010">
    <property type="protein sequence ID" value="SFK87654.1"/>
    <property type="molecule type" value="Genomic_DNA"/>
</dbReference>
<protein>
    <submittedName>
        <fullName evidence="1">Uncharacterized protein</fullName>
    </submittedName>
</protein>
<evidence type="ECO:0000313" key="2">
    <source>
        <dbReference type="Proteomes" id="UP000199598"/>
    </source>
</evidence>
<gene>
    <name evidence="1" type="ORF">SAMN04488518_110197</name>
</gene>
<proteinExistence type="predicted"/>
<reference evidence="1 2" key="1">
    <citation type="submission" date="2016-10" db="EMBL/GenBank/DDBJ databases">
        <authorList>
            <person name="Varghese N."/>
            <person name="Submissions S."/>
        </authorList>
    </citation>
    <scope>NUCLEOTIDE SEQUENCE [LARGE SCALE GENOMIC DNA]</scope>
    <source>
        <strain evidence="1 2">DSM 16392</strain>
    </source>
</reference>
<dbReference type="Proteomes" id="UP000199598">
    <property type="component" value="Unassembled WGS sequence"/>
</dbReference>
<name>A0A1I4D1U6_9HYPH</name>
<comment type="caution">
    <text evidence="1">The sequence shown here is derived from an EMBL/GenBank/DDBJ whole genome shotgun (WGS) entry which is preliminary data.</text>
</comment>